<evidence type="ECO:0000256" key="5">
    <source>
        <dbReference type="ARBA" id="ARBA00022781"/>
    </source>
</evidence>
<evidence type="ECO:0000256" key="6">
    <source>
        <dbReference type="ARBA" id="ARBA00023065"/>
    </source>
</evidence>
<evidence type="ECO:0000256" key="2">
    <source>
        <dbReference type="ARBA" id="ARBA00022448"/>
    </source>
</evidence>
<organism evidence="11 12">
    <name type="scientific">Photobacterium damselae</name>
    <dbReference type="NCBI Taxonomy" id="38293"/>
    <lineage>
        <taxon>Bacteria</taxon>
        <taxon>Pseudomonadati</taxon>
        <taxon>Pseudomonadota</taxon>
        <taxon>Gammaproteobacteria</taxon>
        <taxon>Vibrionales</taxon>
        <taxon>Vibrionaceae</taxon>
        <taxon>Photobacterium</taxon>
    </lineage>
</organism>
<dbReference type="PANTHER" id="PTHR11910">
    <property type="entry name" value="ATP SYNTHASE DELTA CHAIN"/>
    <property type="match status" value="1"/>
</dbReference>
<dbReference type="NCBIfam" id="TIGR01145">
    <property type="entry name" value="ATP_synt_delta"/>
    <property type="match status" value="1"/>
</dbReference>
<comment type="subcellular location">
    <subcellularLocation>
        <location evidence="10">Cell membrane</location>
        <topology evidence="10">Peripheral membrane protein</topology>
    </subcellularLocation>
    <subcellularLocation>
        <location evidence="1">Membrane</location>
    </subcellularLocation>
</comment>
<keyword evidence="8 10" id="KW-0139">CF(1)</keyword>
<evidence type="ECO:0000256" key="7">
    <source>
        <dbReference type="ARBA" id="ARBA00023136"/>
    </source>
</evidence>
<dbReference type="NCBIfam" id="NF004402">
    <property type="entry name" value="PRK05758.2-2"/>
    <property type="match status" value="1"/>
</dbReference>
<dbReference type="Proteomes" id="UP000251647">
    <property type="component" value="Unassembled WGS sequence"/>
</dbReference>
<proteinExistence type="inferred from homology"/>
<keyword evidence="7 10" id="KW-0472">Membrane</keyword>
<comment type="function">
    <text evidence="10">This protein is part of the stalk that links CF(0) to CF(1). It either transmits conformational changes from CF(0) to CF(1) or is implicated in proton conduction.</text>
</comment>
<dbReference type="InterPro" id="IPR026015">
    <property type="entry name" value="ATP_synth_OSCP/delta_N_sf"/>
</dbReference>
<evidence type="ECO:0000256" key="9">
    <source>
        <dbReference type="ARBA" id="ARBA00023310"/>
    </source>
</evidence>
<dbReference type="AlphaFoldDB" id="A0A2T3QIU7"/>
<dbReference type="InterPro" id="IPR000711">
    <property type="entry name" value="ATPase_OSCP/dsu"/>
</dbReference>
<dbReference type="GO" id="GO:0046933">
    <property type="term" value="F:proton-transporting ATP synthase activity, rotational mechanism"/>
    <property type="evidence" value="ECO:0007669"/>
    <property type="project" value="UniProtKB-UniRule"/>
</dbReference>
<keyword evidence="3 10" id="KW-1003">Cell membrane</keyword>
<dbReference type="GO" id="GO:0005886">
    <property type="term" value="C:plasma membrane"/>
    <property type="evidence" value="ECO:0007669"/>
    <property type="project" value="UniProtKB-SubCell"/>
</dbReference>
<evidence type="ECO:0000256" key="1">
    <source>
        <dbReference type="ARBA" id="ARBA00004370"/>
    </source>
</evidence>
<evidence type="ECO:0000256" key="4">
    <source>
        <dbReference type="ARBA" id="ARBA00022519"/>
    </source>
</evidence>
<dbReference type="Gene3D" id="1.10.520.20">
    <property type="entry name" value="N-terminal domain of the delta subunit of the F1F0-ATP synthase"/>
    <property type="match status" value="1"/>
</dbReference>
<reference evidence="11 12" key="1">
    <citation type="submission" date="2018-06" db="EMBL/GenBank/DDBJ databases">
        <authorList>
            <consortium name="Pathogen Informatics"/>
            <person name="Doyle S."/>
        </authorList>
    </citation>
    <scope>NUCLEOTIDE SEQUENCE [LARGE SCALE GENOMIC DNA]</scope>
    <source>
        <strain evidence="11 12">NCTC11647</strain>
    </source>
</reference>
<sequence>MSDPQTIAHPYAKAAFEFAKEQQALEQWAQMLTIVSDVVTQPVISEQLEDLEQLGNEQREQFVDMFLAICDGLLDEHVKNLIRVMAENSRLAVLSSVTELFLELKADYERTVQAHVVSADELTADQKVNLIAALEKKLDRHVELDCQIDKSLVGGMLIHAGELVIDGTLKTSMDRLASRLQA</sequence>
<keyword evidence="9 10" id="KW-0066">ATP synthesis</keyword>
<dbReference type="OrthoDB" id="9816221at2"/>
<dbReference type="SUPFAM" id="SSF47928">
    <property type="entry name" value="N-terminal domain of the delta subunit of the F1F0-ATP synthase"/>
    <property type="match status" value="1"/>
</dbReference>
<protein>
    <recommendedName>
        <fullName evidence="10">ATP synthase subunit delta</fullName>
    </recommendedName>
    <alternativeName>
        <fullName evidence="10">ATP synthase F(1) sector subunit delta</fullName>
    </alternativeName>
    <alternativeName>
        <fullName evidence="10">F-type ATPase subunit delta</fullName>
        <shortName evidence="10">F-ATPase subunit delta</shortName>
    </alternativeName>
</protein>
<dbReference type="PRINTS" id="PR00125">
    <property type="entry name" value="ATPASEDELTA"/>
</dbReference>
<dbReference type="Pfam" id="PF00213">
    <property type="entry name" value="OSCP"/>
    <property type="match status" value="1"/>
</dbReference>
<evidence type="ECO:0000313" key="11">
    <source>
        <dbReference type="EMBL" id="SPY44249.1"/>
    </source>
</evidence>
<dbReference type="HAMAP" id="MF_01416">
    <property type="entry name" value="ATP_synth_delta_bact"/>
    <property type="match status" value="1"/>
</dbReference>
<keyword evidence="6 10" id="KW-0406">Ion transport</keyword>
<evidence type="ECO:0000256" key="3">
    <source>
        <dbReference type="ARBA" id="ARBA00022475"/>
    </source>
</evidence>
<dbReference type="EMBL" id="UATL01000005">
    <property type="protein sequence ID" value="SPY44249.1"/>
    <property type="molecule type" value="Genomic_DNA"/>
</dbReference>
<dbReference type="GO" id="GO:0045259">
    <property type="term" value="C:proton-transporting ATP synthase complex"/>
    <property type="evidence" value="ECO:0007669"/>
    <property type="project" value="UniProtKB-KW"/>
</dbReference>
<dbReference type="RefSeq" id="WP_005306231.1">
    <property type="nucleotide sequence ID" value="NZ_PYOG01000013.1"/>
</dbReference>
<gene>
    <name evidence="11" type="primary">atpH_1</name>
    <name evidence="10" type="synonym">atpH</name>
    <name evidence="11" type="ORF">NCTC11647_03187</name>
</gene>
<keyword evidence="4" id="KW-0997">Cell inner membrane</keyword>
<evidence type="ECO:0000256" key="8">
    <source>
        <dbReference type="ARBA" id="ARBA00023196"/>
    </source>
</evidence>
<keyword evidence="5 10" id="KW-0375">Hydrogen ion transport</keyword>
<dbReference type="PROSITE" id="PS00389">
    <property type="entry name" value="ATPASE_DELTA"/>
    <property type="match status" value="1"/>
</dbReference>
<comment type="similarity">
    <text evidence="10">Belongs to the ATPase delta chain family.</text>
</comment>
<accession>A0A2T3QIU7</accession>
<dbReference type="InterPro" id="IPR020781">
    <property type="entry name" value="ATPase_OSCP/d_CS"/>
</dbReference>
<evidence type="ECO:0000313" key="12">
    <source>
        <dbReference type="Proteomes" id="UP000251647"/>
    </source>
</evidence>
<keyword evidence="2 10" id="KW-0813">Transport</keyword>
<name>A0A2T3QIU7_PHODM</name>
<evidence type="ECO:0000256" key="10">
    <source>
        <dbReference type="HAMAP-Rule" id="MF_01416"/>
    </source>
</evidence>
<comment type="function">
    <text evidence="10">F(1)F(0) ATP synthase produces ATP from ADP in the presence of a proton or sodium gradient. F-type ATPases consist of two structural domains, F(1) containing the extramembraneous catalytic core and F(0) containing the membrane proton channel, linked together by a central stalk and a peripheral stalk. During catalysis, ATP synthesis in the catalytic domain of F(1) is coupled via a rotary mechanism of the central stalk subunits to proton translocation.</text>
</comment>